<dbReference type="InterPro" id="IPR017549">
    <property type="entry name" value="APMV_L690"/>
</dbReference>
<sequence>MPKKFGLEYENIPLLANVNRTAQNTDTELINPWGSVVVDNTIWIANNGSGVISNYTIDGRKLGNSVIVNWGTTARGRPTGIVSYAGTGFNISNGLTTAPAKLITVTQDGAINAYNPMISTTNAVQVVDEPNKIFFGVEIAQENLYVTDFKNALIEKYNSNFQLVAQFTDIDLVNAGYSPFNVYESCCKLYVTFAKANNPCPYLGTGGSIDVPGIGNGYIDVFDLNGTLLERFTSRGPLNSPWGMAELRVCKNEHLYRYLLVGNNGDGAINIYNLKTKKWVGSIQNENGDKIVIDKLWSIIINCESDILYTSGADNKLLGIYGVLKNVN</sequence>
<accession>A0A1V0S9B1</accession>
<dbReference type="SUPFAM" id="SSF63829">
    <property type="entry name" value="Calcium-dependent phosphotriesterase"/>
    <property type="match status" value="1"/>
</dbReference>
<organism evidence="1">
    <name type="scientific">Catovirus CTV1</name>
    <dbReference type="NCBI Taxonomy" id="1977631"/>
    <lineage>
        <taxon>Viruses</taxon>
        <taxon>Varidnaviria</taxon>
        <taxon>Bamfordvirae</taxon>
        <taxon>Nucleocytoviricota</taxon>
        <taxon>Megaviricetes</taxon>
        <taxon>Imitervirales</taxon>
        <taxon>Mimiviridae</taxon>
        <taxon>Klosneuvirinae</taxon>
        <taxon>Catovirus</taxon>
    </lineage>
</organism>
<dbReference type="EMBL" id="KY684083">
    <property type="protein sequence ID" value="ARF08306.1"/>
    <property type="molecule type" value="Genomic_DNA"/>
</dbReference>
<name>A0A1V0S9B1_9VIRU</name>
<evidence type="ECO:0000313" key="1">
    <source>
        <dbReference type="EMBL" id="ARF08306.1"/>
    </source>
</evidence>
<reference evidence="1" key="1">
    <citation type="journal article" date="2017" name="Science">
        <title>Giant viruses with an expanded complement of translation system components.</title>
        <authorList>
            <person name="Schulz F."/>
            <person name="Yutin N."/>
            <person name="Ivanova N.N."/>
            <person name="Ortega D.R."/>
            <person name="Lee T.K."/>
            <person name="Vierheilig J."/>
            <person name="Daims H."/>
            <person name="Horn M."/>
            <person name="Wagner M."/>
            <person name="Jensen G.J."/>
            <person name="Kyrpides N.C."/>
            <person name="Koonin E.V."/>
            <person name="Woyke T."/>
        </authorList>
    </citation>
    <scope>NUCLEOTIDE SEQUENCE</scope>
    <source>
        <strain evidence="1">CTV1</strain>
    </source>
</reference>
<protein>
    <recommendedName>
        <fullName evidence="2">TIGR03118 family protein</fullName>
    </recommendedName>
</protein>
<evidence type="ECO:0008006" key="2">
    <source>
        <dbReference type="Google" id="ProtNLM"/>
    </source>
</evidence>
<proteinExistence type="predicted"/>
<dbReference type="NCBIfam" id="TIGR03118">
    <property type="entry name" value="PEPCTERM_chp_1"/>
    <property type="match status" value="1"/>
</dbReference>
<gene>
    <name evidence="1" type="ORF">Catovirus_1_356</name>
</gene>